<comment type="caution">
    <text evidence="4">The sequence shown here is derived from an EMBL/GenBank/DDBJ whole genome shotgun (WGS) entry which is preliminary data.</text>
</comment>
<keyword evidence="5" id="KW-1185">Reference proteome</keyword>
<reference evidence="4 5" key="1">
    <citation type="submission" date="2021-03" db="EMBL/GenBank/DDBJ databases">
        <title>Aliifodinibius sp. nov., a new bacterium isolated from saline soil.</title>
        <authorList>
            <person name="Galisteo C."/>
            <person name="De La Haba R."/>
            <person name="Sanchez-Porro C."/>
            <person name="Ventosa A."/>
        </authorList>
    </citation>
    <scope>NUCLEOTIDE SEQUENCE [LARGE SCALE GENOMIC DNA]</scope>
    <source>
        <strain evidence="4 5">1BSP15-2V2</strain>
    </source>
</reference>
<dbReference type="Pfam" id="PF00080">
    <property type="entry name" value="Sod_Cu"/>
    <property type="match status" value="1"/>
</dbReference>
<dbReference type="InterPro" id="IPR001424">
    <property type="entry name" value="SOD_Cu_Zn_dom"/>
</dbReference>
<evidence type="ECO:0000256" key="1">
    <source>
        <dbReference type="ARBA" id="ARBA00010457"/>
    </source>
</evidence>
<accession>A0ABT3PJ90</accession>
<dbReference type="InterPro" id="IPR018152">
    <property type="entry name" value="SOD_Cu/Zn_BS"/>
</dbReference>
<dbReference type="CDD" id="cd00305">
    <property type="entry name" value="Cu-Zn_Superoxide_Dismutase"/>
    <property type="match status" value="1"/>
</dbReference>
<dbReference type="Proteomes" id="UP001207918">
    <property type="component" value="Unassembled WGS sequence"/>
</dbReference>
<dbReference type="InterPro" id="IPR024134">
    <property type="entry name" value="SOD_Cu/Zn_/chaperone"/>
</dbReference>
<feature type="region of interest" description="Disordered" evidence="2">
    <location>
        <begin position="85"/>
        <end position="108"/>
    </location>
</feature>
<gene>
    <name evidence="4" type="ORF">J6I44_04070</name>
</gene>
<sequence>MHDPQTETQNMEEEVHKTMDSAPQFSKMVAVVHPTEGNQVSGTVTFTKTADGVQVQGTISGLAEGKHGFHIHQYGDCTASDGTSAGGHYNPAGSEHAAPSDSARHMGDMGNIEADAEGNATVDYLDPVIELDKIRGRAVILHGGEDDLSSQPSGAAGPRKACGVIGIANTGN</sequence>
<dbReference type="PROSITE" id="PS00087">
    <property type="entry name" value="SOD_CU_ZN_1"/>
    <property type="match status" value="1"/>
</dbReference>
<evidence type="ECO:0000313" key="4">
    <source>
        <dbReference type="EMBL" id="MCW9706011.1"/>
    </source>
</evidence>
<dbReference type="EMBL" id="JAGGJA010000002">
    <property type="protein sequence ID" value="MCW9706011.1"/>
    <property type="molecule type" value="Genomic_DNA"/>
</dbReference>
<name>A0ABT3PJ90_9BACT</name>
<dbReference type="SUPFAM" id="SSF49329">
    <property type="entry name" value="Cu,Zn superoxide dismutase-like"/>
    <property type="match status" value="1"/>
</dbReference>
<comment type="similarity">
    <text evidence="1">Belongs to the Cu-Zn superoxide dismutase family.</text>
</comment>
<proteinExistence type="inferred from homology"/>
<dbReference type="InterPro" id="IPR036423">
    <property type="entry name" value="SOD-like_Cu/Zn_dom_sf"/>
</dbReference>
<dbReference type="PANTHER" id="PTHR10003">
    <property type="entry name" value="SUPEROXIDE DISMUTASE CU-ZN -RELATED"/>
    <property type="match status" value="1"/>
</dbReference>
<evidence type="ECO:0000259" key="3">
    <source>
        <dbReference type="Pfam" id="PF00080"/>
    </source>
</evidence>
<feature type="domain" description="Superoxide dismutase copper/zinc binding" evidence="3">
    <location>
        <begin position="40"/>
        <end position="165"/>
    </location>
</feature>
<evidence type="ECO:0000256" key="2">
    <source>
        <dbReference type="SAM" id="MobiDB-lite"/>
    </source>
</evidence>
<dbReference type="Gene3D" id="2.60.40.200">
    <property type="entry name" value="Superoxide dismutase, copper/zinc binding domain"/>
    <property type="match status" value="1"/>
</dbReference>
<protein>
    <submittedName>
        <fullName evidence="4">Superoxide dismutase family protein</fullName>
    </submittedName>
</protein>
<evidence type="ECO:0000313" key="5">
    <source>
        <dbReference type="Proteomes" id="UP001207918"/>
    </source>
</evidence>
<organism evidence="4 5">
    <name type="scientific">Fodinibius salsisoli</name>
    <dbReference type="NCBI Taxonomy" id="2820877"/>
    <lineage>
        <taxon>Bacteria</taxon>
        <taxon>Pseudomonadati</taxon>
        <taxon>Balneolota</taxon>
        <taxon>Balneolia</taxon>
        <taxon>Balneolales</taxon>
        <taxon>Balneolaceae</taxon>
        <taxon>Fodinibius</taxon>
    </lineage>
</organism>